<gene>
    <name evidence="3" type="ORF">OSJNBa0030K05.6</name>
    <name evidence="2" type="ORF">OSJNBb0012I09.19</name>
</gene>
<reference evidence="3" key="1">
    <citation type="submission" date="2002-11" db="EMBL/GenBank/DDBJ databases">
        <title>Oryza sativa nipponbare(GA3) genomic DNA, chromosome 9, BAC clone:OSJNBa0030K05.</title>
        <authorList>
            <person name="Sasaki T."/>
            <person name="Matsumoto T."/>
            <person name="Katayose Y."/>
        </authorList>
    </citation>
    <scope>NUCLEOTIDE SEQUENCE</scope>
</reference>
<evidence type="ECO:0000313" key="4">
    <source>
        <dbReference type="Proteomes" id="UP000000763"/>
    </source>
</evidence>
<evidence type="ECO:0000256" key="1">
    <source>
        <dbReference type="SAM" id="MobiDB-lite"/>
    </source>
</evidence>
<protein>
    <submittedName>
        <fullName evidence="3">Uncharacterized protein</fullName>
    </submittedName>
</protein>
<feature type="region of interest" description="Disordered" evidence="1">
    <location>
        <begin position="1"/>
        <end position="28"/>
    </location>
</feature>
<dbReference type="AlphaFoldDB" id="Q6H4B6"/>
<name>Q6H4B6_ORYSJ</name>
<dbReference type="EMBL" id="AP005893">
    <property type="protein sequence ID" value="BAD26433.1"/>
    <property type="molecule type" value="Genomic_DNA"/>
</dbReference>
<evidence type="ECO:0000313" key="3">
    <source>
        <dbReference type="EMBL" id="BAD26433.1"/>
    </source>
</evidence>
<reference evidence="4" key="4">
    <citation type="journal article" date="2008" name="Nucleic Acids Res.">
        <title>The rice annotation project database (RAP-DB): 2008 update.</title>
        <authorList>
            <consortium name="The rice annotation project (RAP)"/>
        </authorList>
    </citation>
    <scope>GENOME REANNOTATION</scope>
    <source>
        <strain evidence="4">cv. Nipponbare</strain>
    </source>
</reference>
<reference evidence="2" key="2">
    <citation type="submission" date="2002-11" db="EMBL/GenBank/DDBJ databases">
        <title>Oryza sativa nipponbare(GA3) genomic DNA, chromosome 9, BAC clone:OSJNBb0012I09.</title>
        <authorList>
            <person name="Sasaki T."/>
            <person name="Matsumoto T."/>
            <person name="Katayose Y."/>
        </authorList>
    </citation>
    <scope>NUCLEOTIDE SEQUENCE</scope>
</reference>
<sequence>MGQMPLQHRSEADAATVRPEAVPSPQVPPATAINCHGVVVLLHATSNGYERFAILTGHLVATN</sequence>
<evidence type="ECO:0000313" key="2">
    <source>
        <dbReference type="EMBL" id="BAD26424.1"/>
    </source>
</evidence>
<proteinExistence type="predicted"/>
<reference evidence="4" key="3">
    <citation type="journal article" date="2005" name="Nature">
        <title>The map-based sequence of the rice genome.</title>
        <authorList>
            <consortium name="International rice genome sequencing project (IRGSP)"/>
            <person name="Matsumoto T."/>
            <person name="Wu J."/>
            <person name="Kanamori H."/>
            <person name="Katayose Y."/>
            <person name="Fujisawa M."/>
            <person name="Namiki N."/>
            <person name="Mizuno H."/>
            <person name="Yamamoto K."/>
            <person name="Antonio B.A."/>
            <person name="Baba T."/>
            <person name="Sakata K."/>
            <person name="Nagamura Y."/>
            <person name="Aoki H."/>
            <person name="Arikawa K."/>
            <person name="Arita K."/>
            <person name="Bito T."/>
            <person name="Chiden Y."/>
            <person name="Fujitsuka N."/>
            <person name="Fukunaka R."/>
            <person name="Hamada M."/>
            <person name="Harada C."/>
            <person name="Hayashi A."/>
            <person name="Hijishita S."/>
            <person name="Honda M."/>
            <person name="Hosokawa S."/>
            <person name="Ichikawa Y."/>
            <person name="Idonuma A."/>
            <person name="Iijima M."/>
            <person name="Ikeda M."/>
            <person name="Ikeno M."/>
            <person name="Ito K."/>
            <person name="Ito S."/>
            <person name="Ito T."/>
            <person name="Ito Y."/>
            <person name="Ito Y."/>
            <person name="Iwabuchi A."/>
            <person name="Kamiya K."/>
            <person name="Karasawa W."/>
            <person name="Kurita K."/>
            <person name="Katagiri S."/>
            <person name="Kikuta A."/>
            <person name="Kobayashi H."/>
            <person name="Kobayashi N."/>
            <person name="Machita K."/>
            <person name="Maehara T."/>
            <person name="Masukawa M."/>
            <person name="Mizubayashi T."/>
            <person name="Mukai Y."/>
            <person name="Nagasaki H."/>
            <person name="Nagata Y."/>
            <person name="Naito S."/>
            <person name="Nakashima M."/>
            <person name="Nakama Y."/>
            <person name="Nakamichi Y."/>
            <person name="Nakamura M."/>
            <person name="Meguro A."/>
            <person name="Negishi M."/>
            <person name="Ohta I."/>
            <person name="Ohta T."/>
            <person name="Okamoto M."/>
            <person name="Ono N."/>
            <person name="Saji S."/>
            <person name="Sakaguchi M."/>
            <person name="Sakai K."/>
            <person name="Shibata M."/>
            <person name="Shimokawa T."/>
            <person name="Song J."/>
            <person name="Takazaki Y."/>
            <person name="Terasawa K."/>
            <person name="Tsugane M."/>
            <person name="Tsuji K."/>
            <person name="Ueda S."/>
            <person name="Waki K."/>
            <person name="Yamagata H."/>
            <person name="Yamamoto M."/>
            <person name="Yamamoto S."/>
            <person name="Yamane H."/>
            <person name="Yoshiki S."/>
            <person name="Yoshihara R."/>
            <person name="Yukawa K."/>
            <person name="Zhong H."/>
            <person name="Yano M."/>
            <person name="Yuan Q."/>
            <person name="Ouyang S."/>
            <person name="Liu J."/>
            <person name="Jones K.M."/>
            <person name="Gansberger K."/>
            <person name="Moffat K."/>
            <person name="Hill J."/>
            <person name="Bera J."/>
            <person name="Fadrosh D."/>
            <person name="Jin S."/>
            <person name="Johri S."/>
            <person name="Kim M."/>
            <person name="Overton L."/>
            <person name="Reardon M."/>
            <person name="Tsitrin T."/>
            <person name="Vuong H."/>
            <person name="Weaver B."/>
            <person name="Ciecko A."/>
            <person name="Tallon L."/>
            <person name="Jackson J."/>
            <person name="Pai G."/>
            <person name="Aken S.V."/>
            <person name="Utterback T."/>
            <person name="Reidmuller S."/>
            <person name="Feldblyum T."/>
            <person name="Hsiao J."/>
            <person name="Zismann V."/>
            <person name="Iobst S."/>
            <person name="de Vazeille A.R."/>
            <person name="Buell C.R."/>
            <person name="Ying K."/>
            <person name="Li Y."/>
            <person name="Lu T."/>
            <person name="Huang Y."/>
            <person name="Zhao Q."/>
            <person name="Feng Q."/>
            <person name="Zhang L."/>
            <person name="Zhu J."/>
            <person name="Weng Q."/>
            <person name="Mu J."/>
            <person name="Lu Y."/>
            <person name="Fan D."/>
            <person name="Liu Y."/>
            <person name="Guan J."/>
            <person name="Zhang Y."/>
            <person name="Yu S."/>
            <person name="Liu X."/>
            <person name="Zhang Y."/>
            <person name="Hong G."/>
            <person name="Han B."/>
            <person name="Choisne N."/>
            <person name="Demange N."/>
            <person name="Orjeda G."/>
            <person name="Samain S."/>
            <person name="Cattolico L."/>
            <person name="Pelletier E."/>
            <person name="Couloux A."/>
            <person name="Segurens B."/>
            <person name="Wincker P."/>
            <person name="D'Hont A."/>
            <person name="Scarpelli C."/>
            <person name="Weissenbach J."/>
            <person name="Salanoubat M."/>
            <person name="Quetier F."/>
            <person name="Yu Y."/>
            <person name="Kim H.R."/>
            <person name="Rambo T."/>
            <person name="Currie J."/>
            <person name="Collura K."/>
            <person name="Luo M."/>
            <person name="Yang T."/>
            <person name="Ammiraju J.S.S."/>
            <person name="Engler F."/>
            <person name="Soderlund C."/>
            <person name="Wing R.A."/>
            <person name="Palmer L.E."/>
            <person name="de la Bastide M."/>
            <person name="Spiegel L."/>
            <person name="Nascimento L."/>
            <person name="Zutavern T."/>
            <person name="O'Shaughnessy A."/>
            <person name="Dike S."/>
            <person name="Dedhia N."/>
            <person name="Preston R."/>
            <person name="Balija V."/>
            <person name="McCombie W.R."/>
            <person name="Chow T."/>
            <person name="Chen H."/>
            <person name="Chung M."/>
            <person name="Chen C."/>
            <person name="Shaw J."/>
            <person name="Wu H."/>
            <person name="Hsiao K."/>
            <person name="Chao Y."/>
            <person name="Chu M."/>
            <person name="Cheng C."/>
            <person name="Hour A."/>
            <person name="Lee P."/>
            <person name="Lin S."/>
            <person name="Lin Y."/>
            <person name="Liou J."/>
            <person name="Liu S."/>
            <person name="Hsing Y."/>
            <person name="Raghuvanshi S."/>
            <person name="Mohanty A."/>
            <person name="Bharti A.K."/>
            <person name="Gaur A."/>
            <person name="Gupta V."/>
            <person name="Kumar D."/>
            <person name="Ravi V."/>
            <person name="Vij S."/>
            <person name="Kapur A."/>
            <person name="Khurana P."/>
            <person name="Khurana P."/>
            <person name="Khurana J.P."/>
            <person name="Tyagi A.K."/>
            <person name="Gaikwad K."/>
            <person name="Singh A."/>
            <person name="Dalal V."/>
            <person name="Srivastava S."/>
            <person name="Dixit A."/>
            <person name="Pal A.K."/>
            <person name="Ghazi I.A."/>
            <person name="Yadav M."/>
            <person name="Pandit A."/>
            <person name="Bhargava A."/>
            <person name="Sureshbabu K."/>
            <person name="Batra K."/>
            <person name="Sharma T.R."/>
            <person name="Mohapatra T."/>
            <person name="Singh N.K."/>
            <person name="Messing J."/>
            <person name="Nelson A.B."/>
            <person name="Fuks G."/>
            <person name="Kavchok S."/>
            <person name="Keizer G."/>
            <person name="Linton E."/>
            <person name="Llaca V."/>
            <person name="Song R."/>
            <person name="Tanyolac B."/>
            <person name="Young S."/>
            <person name="Ho-Il K."/>
            <person name="Hahn J.H."/>
            <person name="Sangsakoo G."/>
            <person name="Vanavichit A."/>
            <person name="de Mattos Luiz.A.T."/>
            <person name="Zimmer P.D."/>
            <person name="Malone G."/>
            <person name="Dellagostin O."/>
            <person name="de Oliveira A.C."/>
            <person name="Bevan M."/>
            <person name="Bancroft I."/>
            <person name="Minx P."/>
            <person name="Cordum H."/>
            <person name="Wilson R."/>
            <person name="Cheng Z."/>
            <person name="Jin W."/>
            <person name="Jiang J."/>
            <person name="Leong S.A."/>
            <person name="Iwama H."/>
            <person name="Gojobori T."/>
            <person name="Itoh T."/>
            <person name="Niimura Y."/>
            <person name="Fujii Y."/>
            <person name="Habara T."/>
            <person name="Sakai H."/>
            <person name="Sato Y."/>
            <person name="Wilson G."/>
            <person name="Kumar K."/>
            <person name="McCouch S."/>
            <person name="Juretic N."/>
            <person name="Hoen D."/>
            <person name="Wright S."/>
            <person name="Bruskiewich R."/>
            <person name="Bureau T."/>
            <person name="Miyao A."/>
            <person name="Hirochika H."/>
            <person name="Nishikawa T."/>
            <person name="Kadowaki K."/>
            <person name="Sugiura M."/>
            <person name="Burr B."/>
            <person name="Sasaki T."/>
        </authorList>
    </citation>
    <scope>NUCLEOTIDE SEQUENCE [LARGE SCALE GENOMIC DNA]</scope>
    <source>
        <strain evidence="4">cv. Nipponbare</strain>
    </source>
</reference>
<dbReference type="Proteomes" id="UP000000763">
    <property type="component" value="Chromosome 9"/>
</dbReference>
<dbReference type="EMBL" id="AP005878">
    <property type="protein sequence ID" value="BAD26424.1"/>
    <property type="molecule type" value="Genomic_DNA"/>
</dbReference>
<organism evidence="3 4">
    <name type="scientific">Oryza sativa subsp. japonica</name>
    <name type="common">Rice</name>
    <dbReference type="NCBI Taxonomy" id="39947"/>
    <lineage>
        <taxon>Eukaryota</taxon>
        <taxon>Viridiplantae</taxon>
        <taxon>Streptophyta</taxon>
        <taxon>Embryophyta</taxon>
        <taxon>Tracheophyta</taxon>
        <taxon>Spermatophyta</taxon>
        <taxon>Magnoliopsida</taxon>
        <taxon>Liliopsida</taxon>
        <taxon>Poales</taxon>
        <taxon>Poaceae</taxon>
        <taxon>BOP clade</taxon>
        <taxon>Oryzoideae</taxon>
        <taxon>Oryzeae</taxon>
        <taxon>Oryzinae</taxon>
        <taxon>Oryza</taxon>
        <taxon>Oryza sativa</taxon>
    </lineage>
</organism>
<accession>Q6H4B6</accession>